<evidence type="ECO:0000256" key="4">
    <source>
        <dbReference type="ARBA" id="ARBA00022642"/>
    </source>
</evidence>
<protein>
    <recommendedName>
        <fullName evidence="11">Probable nicotinate-nucleotide adenylyltransferase</fullName>
        <ecNumber evidence="11">2.7.7.18</ecNumber>
    </recommendedName>
    <alternativeName>
        <fullName evidence="11">Deamido-NAD(+) diphosphorylase</fullName>
    </alternativeName>
    <alternativeName>
        <fullName evidence="11">Deamido-NAD(+) pyrophosphorylase</fullName>
    </alternativeName>
    <alternativeName>
        <fullName evidence="11">Nicotinate mononucleotide adenylyltransferase</fullName>
        <shortName evidence="11">NaMN adenylyltransferase</shortName>
    </alternativeName>
</protein>
<name>A0A9J6PBS8_9PROT</name>
<dbReference type="PANTHER" id="PTHR39321">
    <property type="entry name" value="NICOTINATE-NUCLEOTIDE ADENYLYLTRANSFERASE-RELATED"/>
    <property type="match status" value="1"/>
</dbReference>
<proteinExistence type="inferred from homology"/>
<comment type="similarity">
    <text evidence="3 11">Belongs to the NadD family.</text>
</comment>
<reference evidence="13" key="1">
    <citation type="submission" date="2022-06" db="EMBL/GenBank/DDBJ databases">
        <title>Isolation and Genomics of Futiania mangrovii gen. nov., sp. nov., a Rare and Metabolically-versatile member in the Class Alphaproteobacteria.</title>
        <authorList>
            <person name="Liu L."/>
            <person name="Huang W.-C."/>
            <person name="Pan J."/>
            <person name="Li J."/>
            <person name="Huang Y."/>
            <person name="Du H."/>
            <person name="Liu Y."/>
            <person name="Li M."/>
        </authorList>
    </citation>
    <scope>NUCLEOTIDE SEQUENCE</scope>
    <source>
        <strain evidence="13">FT118</strain>
    </source>
</reference>
<gene>
    <name evidence="11" type="primary">nadD</name>
    <name evidence="13" type="ORF">NJQ99_09845</name>
</gene>
<keyword evidence="7 11" id="KW-0547">Nucleotide-binding</keyword>
<dbReference type="RefSeq" id="WP_269333213.1">
    <property type="nucleotide sequence ID" value="NZ_JAMZFT010000002.1"/>
</dbReference>
<evidence type="ECO:0000313" key="14">
    <source>
        <dbReference type="Proteomes" id="UP001055804"/>
    </source>
</evidence>
<feature type="domain" description="Cytidyltransferase-like" evidence="12">
    <location>
        <begin position="5"/>
        <end position="184"/>
    </location>
</feature>
<evidence type="ECO:0000256" key="10">
    <source>
        <dbReference type="ARBA" id="ARBA00048721"/>
    </source>
</evidence>
<dbReference type="SUPFAM" id="SSF52374">
    <property type="entry name" value="Nucleotidylyl transferase"/>
    <property type="match status" value="1"/>
</dbReference>
<keyword evidence="14" id="KW-1185">Reference proteome</keyword>
<evidence type="ECO:0000256" key="3">
    <source>
        <dbReference type="ARBA" id="ARBA00009014"/>
    </source>
</evidence>
<comment type="function">
    <text evidence="1 11">Catalyzes the reversible adenylation of nicotinate mononucleotide (NaMN) to nicotinic acid adenine dinucleotide (NaAD).</text>
</comment>
<dbReference type="Pfam" id="PF01467">
    <property type="entry name" value="CTP_transf_like"/>
    <property type="match status" value="1"/>
</dbReference>
<dbReference type="GO" id="GO:0004515">
    <property type="term" value="F:nicotinate-nucleotide adenylyltransferase activity"/>
    <property type="evidence" value="ECO:0007669"/>
    <property type="project" value="UniProtKB-UniRule"/>
</dbReference>
<dbReference type="EMBL" id="JAMZFT010000002">
    <property type="protein sequence ID" value="MCP1336709.1"/>
    <property type="molecule type" value="Genomic_DNA"/>
</dbReference>
<keyword evidence="4 11" id="KW-0662">Pyridine nucleotide biosynthesis</keyword>
<dbReference type="NCBIfam" id="NF000845">
    <property type="entry name" value="PRK00071.2-4"/>
    <property type="match status" value="1"/>
</dbReference>
<keyword evidence="8 11" id="KW-0067">ATP-binding</keyword>
<evidence type="ECO:0000256" key="9">
    <source>
        <dbReference type="ARBA" id="ARBA00023027"/>
    </source>
</evidence>
<dbReference type="Gene3D" id="3.40.50.620">
    <property type="entry name" value="HUPs"/>
    <property type="match status" value="1"/>
</dbReference>
<evidence type="ECO:0000256" key="7">
    <source>
        <dbReference type="ARBA" id="ARBA00022741"/>
    </source>
</evidence>
<evidence type="ECO:0000256" key="8">
    <source>
        <dbReference type="ARBA" id="ARBA00022840"/>
    </source>
</evidence>
<dbReference type="AlphaFoldDB" id="A0A9J6PBS8"/>
<dbReference type="InterPro" id="IPR014729">
    <property type="entry name" value="Rossmann-like_a/b/a_fold"/>
</dbReference>
<dbReference type="NCBIfam" id="TIGR00482">
    <property type="entry name" value="nicotinate (nicotinamide) nucleotide adenylyltransferase"/>
    <property type="match status" value="1"/>
</dbReference>
<sequence length="191" mass="21061">MRVGVMGGSFNPAHEGHLHASLVALRRLGLDRVVWMVSPQNPLKSARGMAPFTDRFASASAMARHPRILVSDYETHIGTRYTADTLASLTARHPGVRFVWIMGGDNLIGFHRWDRWMRIARTMPVAVVARPGYLHRALGAKFAIRLAHARVPEGAARTLPDRSAPAWCLLHGRLHPASSTEIRAARARGLA</sequence>
<dbReference type="InterPro" id="IPR004821">
    <property type="entry name" value="Cyt_trans-like"/>
</dbReference>
<dbReference type="InterPro" id="IPR005248">
    <property type="entry name" value="NadD/NMNAT"/>
</dbReference>
<keyword evidence="9 11" id="KW-0520">NAD</keyword>
<comment type="pathway">
    <text evidence="2 11">Cofactor biosynthesis; NAD(+) biosynthesis; deamido-NAD(+) from nicotinate D-ribonucleotide: step 1/1.</text>
</comment>
<evidence type="ECO:0000256" key="2">
    <source>
        <dbReference type="ARBA" id="ARBA00005019"/>
    </source>
</evidence>
<evidence type="ECO:0000256" key="11">
    <source>
        <dbReference type="HAMAP-Rule" id="MF_00244"/>
    </source>
</evidence>
<dbReference type="PANTHER" id="PTHR39321:SF3">
    <property type="entry name" value="PHOSPHOPANTETHEINE ADENYLYLTRANSFERASE"/>
    <property type="match status" value="1"/>
</dbReference>
<dbReference type="NCBIfam" id="NF000843">
    <property type="entry name" value="PRK00071.2-2"/>
    <property type="match status" value="1"/>
</dbReference>
<dbReference type="CDD" id="cd02165">
    <property type="entry name" value="NMNAT"/>
    <property type="match status" value="1"/>
</dbReference>
<dbReference type="HAMAP" id="MF_00244">
    <property type="entry name" value="NaMN_adenylyltr"/>
    <property type="match status" value="1"/>
</dbReference>
<keyword evidence="6 11" id="KW-0548">Nucleotidyltransferase</keyword>
<evidence type="ECO:0000259" key="12">
    <source>
        <dbReference type="Pfam" id="PF01467"/>
    </source>
</evidence>
<organism evidence="13 14">
    <name type="scientific">Futiania mangrovi</name>
    <dbReference type="NCBI Taxonomy" id="2959716"/>
    <lineage>
        <taxon>Bacteria</taxon>
        <taxon>Pseudomonadati</taxon>
        <taxon>Pseudomonadota</taxon>
        <taxon>Alphaproteobacteria</taxon>
        <taxon>Futianiales</taxon>
        <taxon>Futianiaceae</taxon>
        <taxon>Futiania</taxon>
    </lineage>
</organism>
<keyword evidence="5 11" id="KW-0808">Transferase</keyword>
<evidence type="ECO:0000256" key="1">
    <source>
        <dbReference type="ARBA" id="ARBA00002324"/>
    </source>
</evidence>
<evidence type="ECO:0000256" key="5">
    <source>
        <dbReference type="ARBA" id="ARBA00022679"/>
    </source>
</evidence>
<dbReference type="EC" id="2.7.7.18" evidence="11"/>
<evidence type="ECO:0000313" key="13">
    <source>
        <dbReference type="EMBL" id="MCP1336709.1"/>
    </source>
</evidence>
<comment type="caution">
    <text evidence="13">The sequence shown here is derived from an EMBL/GenBank/DDBJ whole genome shotgun (WGS) entry which is preliminary data.</text>
</comment>
<dbReference type="GO" id="GO:0009435">
    <property type="term" value="P:NAD+ biosynthetic process"/>
    <property type="evidence" value="ECO:0007669"/>
    <property type="project" value="UniProtKB-UniRule"/>
</dbReference>
<dbReference type="Proteomes" id="UP001055804">
    <property type="component" value="Unassembled WGS sequence"/>
</dbReference>
<accession>A0A9J6PBS8</accession>
<dbReference type="GO" id="GO:0005524">
    <property type="term" value="F:ATP binding"/>
    <property type="evidence" value="ECO:0007669"/>
    <property type="project" value="UniProtKB-KW"/>
</dbReference>
<comment type="catalytic activity">
    <reaction evidence="10 11">
        <text>nicotinate beta-D-ribonucleotide + ATP + H(+) = deamido-NAD(+) + diphosphate</text>
        <dbReference type="Rhea" id="RHEA:22860"/>
        <dbReference type="ChEBI" id="CHEBI:15378"/>
        <dbReference type="ChEBI" id="CHEBI:30616"/>
        <dbReference type="ChEBI" id="CHEBI:33019"/>
        <dbReference type="ChEBI" id="CHEBI:57502"/>
        <dbReference type="ChEBI" id="CHEBI:58437"/>
        <dbReference type="EC" id="2.7.7.18"/>
    </reaction>
</comment>
<evidence type="ECO:0000256" key="6">
    <source>
        <dbReference type="ARBA" id="ARBA00022695"/>
    </source>
</evidence>